<dbReference type="InterPro" id="IPR036108">
    <property type="entry name" value="4pyrrol_syn_uPrphyn_synt_sf"/>
</dbReference>
<organism evidence="2 3">
    <name type="scientific">Roseovarius phycicola</name>
    <dbReference type="NCBI Taxonomy" id="3080976"/>
    <lineage>
        <taxon>Bacteria</taxon>
        <taxon>Pseudomonadati</taxon>
        <taxon>Pseudomonadota</taxon>
        <taxon>Alphaproteobacteria</taxon>
        <taxon>Rhodobacterales</taxon>
        <taxon>Roseobacteraceae</taxon>
        <taxon>Roseovarius</taxon>
    </lineage>
</organism>
<evidence type="ECO:0000313" key="2">
    <source>
        <dbReference type="EMBL" id="WWR46809.1"/>
    </source>
</evidence>
<keyword evidence="3" id="KW-1185">Reference proteome</keyword>
<accession>A0ABZ2HFK5</accession>
<dbReference type="EC" id="4.2.1.75" evidence="2"/>
<dbReference type="CDD" id="cd06578">
    <property type="entry name" value="HemD"/>
    <property type="match status" value="1"/>
</dbReference>
<dbReference type="EMBL" id="CP146069">
    <property type="protein sequence ID" value="WWR46809.1"/>
    <property type="molecule type" value="Genomic_DNA"/>
</dbReference>
<keyword evidence="2" id="KW-0456">Lyase</keyword>
<name>A0ABZ2HFK5_9RHOB</name>
<protein>
    <submittedName>
        <fullName evidence="2">Uroporphyrinogen-III synthase</fullName>
        <ecNumber evidence="2">4.2.1.75</ecNumber>
    </submittedName>
</protein>
<evidence type="ECO:0000259" key="1">
    <source>
        <dbReference type="Pfam" id="PF02602"/>
    </source>
</evidence>
<dbReference type="SUPFAM" id="SSF69618">
    <property type="entry name" value="HemD-like"/>
    <property type="match status" value="1"/>
</dbReference>
<reference evidence="2 3" key="1">
    <citation type="submission" date="2023-10" db="EMBL/GenBank/DDBJ databases">
        <title>Roseovarius strain S88 nov., isolated from a marine algae.</title>
        <authorList>
            <person name="Lee M.W."/>
            <person name="Lee J.K."/>
            <person name="Kim J.M."/>
            <person name="Choi D.G."/>
            <person name="Baek J.H."/>
            <person name="Bayburt H."/>
            <person name="Jung J.J."/>
            <person name="Han D.M."/>
            <person name="Jeon C.O."/>
        </authorList>
    </citation>
    <scope>NUCLEOTIDE SEQUENCE [LARGE SCALE GENOMIC DNA]</scope>
    <source>
        <strain evidence="2 3">S88</strain>
    </source>
</reference>
<dbReference type="GO" id="GO:0004852">
    <property type="term" value="F:uroporphyrinogen-III synthase activity"/>
    <property type="evidence" value="ECO:0007669"/>
    <property type="project" value="UniProtKB-EC"/>
</dbReference>
<dbReference type="Proteomes" id="UP001364156">
    <property type="component" value="Chromosome"/>
</dbReference>
<dbReference type="Pfam" id="PF02602">
    <property type="entry name" value="HEM4"/>
    <property type="match status" value="1"/>
</dbReference>
<proteinExistence type="predicted"/>
<dbReference type="InterPro" id="IPR003754">
    <property type="entry name" value="4pyrrol_synth_uPrphyn_synth"/>
</dbReference>
<evidence type="ECO:0000313" key="3">
    <source>
        <dbReference type="Proteomes" id="UP001364156"/>
    </source>
</evidence>
<dbReference type="RefSeq" id="WP_338549652.1">
    <property type="nucleotide sequence ID" value="NZ_CP146069.1"/>
</dbReference>
<feature type="domain" description="Tetrapyrrole biosynthesis uroporphyrinogen III synthase" evidence="1">
    <location>
        <begin position="31"/>
        <end position="223"/>
    </location>
</feature>
<gene>
    <name evidence="2" type="ORF">RZ517_01105</name>
</gene>
<sequence length="243" mass="26080">MIPTILITRPLDAAKDFERLLYTKLGADIPCVVSPLLDIRHLSPKIDVRDVQTVFFTSAHAVRAFAKLTAERGFVCYVVGSATGEAAHSAGFDPIEGGGSAESLAKRLLKDHLKGTILYPRGTHVAFDFASALAPSEADFRQEIVYDQCATALSSQAQEILSGTYGVVLPLFSPRSATLFFDNNSWNGPLFVGAMSDKVARTVPVADVAKLSVAEAPTTDAMLNLVERLWADANHLEGNSSAK</sequence>
<dbReference type="Gene3D" id="3.40.50.10090">
    <property type="match status" value="1"/>
</dbReference>